<reference evidence="1" key="1">
    <citation type="journal article" date="2012" name="Nat. Biotechnol.">
        <title>Draft genome sequence of pigeonpea (Cajanus cajan), an orphan legume crop of resource-poor farmers.</title>
        <authorList>
            <person name="Varshney R.K."/>
            <person name="Chen W."/>
            <person name="Li Y."/>
            <person name="Bharti A.K."/>
            <person name="Saxena R.K."/>
            <person name="Schlueter J.A."/>
            <person name="Donoghue M.T."/>
            <person name="Azam S."/>
            <person name="Fan G."/>
            <person name="Whaley A.M."/>
            <person name="Farmer A.D."/>
            <person name="Sheridan J."/>
            <person name="Iwata A."/>
            <person name="Tuteja R."/>
            <person name="Penmetsa R.V."/>
            <person name="Wu W."/>
            <person name="Upadhyaya H.D."/>
            <person name="Yang S.P."/>
            <person name="Shah T."/>
            <person name="Saxena K.B."/>
            <person name="Michael T."/>
            <person name="McCombie W.R."/>
            <person name="Yang B."/>
            <person name="Zhang G."/>
            <person name="Yang H."/>
            <person name="Wang J."/>
            <person name="Spillane C."/>
            <person name="Cook D.R."/>
            <person name="May G.D."/>
            <person name="Xu X."/>
            <person name="Jackson S.A."/>
        </authorList>
    </citation>
    <scope>NUCLEOTIDE SEQUENCE [LARGE SCALE GENOMIC DNA]</scope>
</reference>
<dbReference type="AlphaFoldDB" id="A0A151QM67"/>
<gene>
    <name evidence="1" type="ORF">KK1_048312</name>
</gene>
<dbReference type="Gramene" id="C.cajan_48565.t">
    <property type="protein sequence ID" value="C.cajan_48565.t"/>
    <property type="gene ID" value="C.cajan_48565"/>
</dbReference>
<proteinExistence type="predicted"/>
<dbReference type="Proteomes" id="UP000075243">
    <property type="component" value="Unassembled WGS sequence"/>
</dbReference>
<protein>
    <recommendedName>
        <fullName evidence="3">Retrotransposon gag domain-containing protein</fullName>
    </recommendedName>
</protein>
<dbReference type="EMBL" id="KQ486042">
    <property type="protein sequence ID" value="KYP31400.1"/>
    <property type="molecule type" value="Genomic_DNA"/>
</dbReference>
<accession>A0A151QM67</accession>
<evidence type="ECO:0000313" key="2">
    <source>
        <dbReference type="Proteomes" id="UP000075243"/>
    </source>
</evidence>
<name>A0A151QM67_CAJCA</name>
<evidence type="ECO:0000313" key="1">
    <source>
        <dbReference type="EMBL" id="KYP31400.1"/>
    </source>
</evidence>
<evidence type="ECO:0008006" key="3">
    <source>
        <dbReference type="Google" id="ProtNLM"/>
    </source>
</evidence>
<sequence>MLEERLKVMEGSSYDVGEAVDLCLVPDIEFPPKSKDSLTGAALNWYMHLERAYICSWKDFADAFLKQ</sequence>
<keyword evidence="2" id="KW-1185">Reference proteome</keyword>
<organism evidence="1 2">
    <name type="scientific">Cajanus cajan</name>
    <name type="common">Pigeon pea</name>
    <name type="synonym">Cajanus indicus</name>
    <dbReference type="NCBI Taxonomy" id="3821"/>
    <lineage>
        <taxon>Eukaryota</taxon>
        <taxon>Viridiplantae</taxon>
        <taxon>Streptophyta</taxon>
        <taxon>Embryophyta</taxon>
        <taxon>Tracheophyta</taxon>
        <taxon>Spermatophyta</taxon>
        <taxon>Magnoliopsida</taxon>
        <taxon>eudicotyledons</taxon>
        <taxon>Gunneridae</taxon>
        <taxon>Pentapetalae</taxon>
        <taxon>rosids</taxon>
        <taxon>fabids</taxon>
        <taxon>Fabales</taxon>
        <taxon>Fabaceae</taxon>
        <taxon>Papilionoideae</taxon>
        <taxon>50 kb inversion clade</taxon>
        <taxon>NPAAA clade</taxon>
        <taxon>indigoferoid/millettioid clade</taxon>
        <taxon>Phaseoleae</taxon>
        <taxon>Cajanus</taxon>
    </lineage>
</organism>